<protein>
    <submittedName>
        <fullName evidence="1">Uncharacterized protein</fullName>
    </submittedName>
</protein>
<dbReference type="EMBL" id="OIVN01006124">
    <property type="protein sequence ID" value="SPD25600.1"/>
    <property type="molecule type" value="Genomic_DNA"/>
</dbReference>
<sequence>MEGLIPMVYKAIKKTKVRRQYSYLSSETAQSYNIADFYTNNQSHVYLLPNSTERVGGFHTEGSSHRRHKSVGDYAVGFTSTGENKRMEFAPPAPKQLVRFRSLRMLSCVTGA</sequence>
<reference evidence="1" key="1">
    <citation type="submission" date="2018-02" db="EMBL/GenBank/DDBJ databases">
        <authorList>
            <person name="Cohen D.B."/>
            <person name="Kent A.D."/>
        </authorList>
    </citation>
    <scope>NUCLEOTIDE SEQUENCE</scope>
</reference>
<dbReference type="AlphaFoldDB" id="A0A2N9IN64"/>
<dbReference type="PANTHER" id="PTHR35485:SF4">
    <property type="entry name" value="EXPRESSED PROTEIN"/>
    <property type="match status" value="1"/>
</dbReference>
<evidence type="ECO:0000313" key="1">
    <source>
        <dbReference type="EMBL" id="SPD25600.1"/>
    </source>
</evidence>
<gene>
    <name evidence="1" type="ORF">FSB_LOCUS53482</name>
</gene>
<name>A0A2N9IN64_FAGSY</name>
<proteinExistence type="predicted"/>
<organism evidence="1">
    <name type="scientific">Fagus sylvatica</name>
    <name type="common">Beechnut</name>
    <dbReference type="NCBI Taxonomy" id="28930"/>
    <lineage>
        <taxon>Eukaryota</taxon>
        <taxon>Viridiplantae</taxon>
        <taxon>Streptophyta</taxon>
        <taxon>Embryophyta</taxon>
        <taxon>Tracheophyta</taxon>
        <taxon>Spermatophyta</taxon>
        <taxon>Magnoliopsida</taxon>
        <taxon>eudicotyledons</taxon>
        <taxon>Gunneridae</taxon>
        <taxon>Pentapetalae</taxon>
        <taxon>rosids</taxon>
        <taxon>fabids</taxon>
        <taxon>Fagales</taxon>
        <taxon>Fagaceae</taxon>
        <taxon>Fagus</taxon>
    </lineage>
</organism>
<dbReference type="PANTHER" id="PTHR35485">
    <property type="entry name" value="OS01G0888900 PROTEIN"/>
    <property type="match status" value="1"/>
</dbReference>
<accession>A0A2N9IN64</accession>